<dbReference type="RefSeq" id="XP_017784503.1">
    <property type="nucleotide sequence ID" value="XM_017929014.1"/>
</dbReference>
<dbReference type="RefSeq" id="XP_017784505.1">
    <property type="nucleotide sequence ID" value="XM_017929016.1"/>
</dbReference>
<reference evidence="3 4" key="1">
    <citation type="submission" date="2025-05" db="UniProtKB">
        <authorList>
            <consortium name="RefSeq"/>
        </authorList>
    </citation>
    <scope>IDENTIFICATION</scope>
    <source>
        <tissue evidence="3 4">Whole Larva</tissue>
    </source>
</reference>
<protein>
    <submittedName>
        <fullName evidence="3 4">Uncharacterized protein LOC108568095</fullName>
    </submittedName>
</protein>
<dbReference type="RefSeq" id="XP_017784504.1">
    <property type="nucleotide sequence ID" value="XM_017929015.1"/>
</dbReference>
<organism evidence="2 5">
    <name type="scientific">Nicrophorus vespilloides</name>
    <name type="common">Boreal carrion beetle</name>
    <dbReference type="NCBI Taxonomy" id="110193"/>
    <lineage>
        <taxon>Eukaryota</taxon>
        <taxon>Metazoa</taxon>
        <taxon>Ecdysozoa</taxon>
        <taxon>Arthropoda</taxon>
        <taxon>Hexapoda</taxon>
        <taxon>Insecta</taxon>
        <taxon>Pterygota</taxon>
        <taxon>Neoptera</taxon>
        <taxon>Endopterygota</taxon>
        <taxon>Coleoptera</taxon>
        <taxon>Polyphaga</taxon>
        <taxon>Staphyliniformia</taxon>
        <taxon>Silphidae</taxon>
        <taxon>Nicrophorinae</taxon>
        <taxon>Nicrophorus</taxon>
    </lineage>
</organism>
<dbReference type="GeneID" id="108568095"/>
<sequence>MKGTKIELEERRHCHHHQQQQIAKRNCELDEYSTYTTSKYCNSYSFRFEKPYRRNVDKPNLSVTKIEFPRGVPALNTGTSLARWAQKRAKFKHKSKPAVPEVFEDSEEPLLEINNNDKSPSELQDVNDETEEEIDYDVAQLILAAADFHEVEEAMEKERPQKKRKSKGVRFALSKPQSPQSIQVIRVDVTSSYEEDESSCEDYRERFQNLVDEHEDDDNGKDNKEFEIVCQKLALLPRE</sequence>
<evidence type="ECO:0000313" key="2">
    <source>
        <dbReference type="Proteomes" id="UP000695000"/>
    </source>
</evidence>
<feature type="region of interest" description="Disordered" evidence="1">
    <location>
        <begin position="155"/>
        <end position="179"/>
    </location>
</feature>
<evidence type="ECO:0000256" key="1">
    <source>
        <dbReference type="SAM" id="MobiDB-lite"/>
    </source>
</evidence>
<proteinExistence type="predicted"/>
<keyword evidence="2" id="KW-1185">Reference proteome</keyword>
<evidence type="ECO:0000313" key="3">
    <source>
        <dbReference type="RefSeq" id="XP_017784503.1"/>
    </source>
</evidence>
<gene>
    <name evidence="3 4 5" type="primary">LOC108568095</name>
</gene>
<accession>A0ABM1NCF5</accession>
<evidence type="ECO:0000313" key="4">
    <source>
        <dbReference type="RefSeq" id="XP_017784504.1"/>
    </source>
</evidence>
<name>A0ABM1NCF5_NICVS</name>
<dbReference type="Proteomes" id="UP000695000">
    <property type="component" value="Unplaced"/>
</dbReference>
<evidence type="ECO:0000313" key="5">
    <source>
        <dbReference type="RefSeq" id="XP_017784505.1"/>
    </source>
</evidence>